<keyword evidence="3" id="KW-1185">Reference proteome</keyword>
<dbReference type="Proteomes" id="UP000008810">
    <property type="component" value="Chromosome 1"/>
</dbReference>
<evidence type="ECO:0000313" key="2">
    <source>
        <dbReference type="EnsemblPlants" id="PNT76140"/>
    </source>
</evidence>
<dbReference type="PANTHER" id="PTHR33165">
    <property type="entry name" value="F-BOX DOMAIN CONTAINING PROTEIN-LIKE-RELATED"/>
    <property type="match status" value="1"/>
</dbReference>
<reference evidence="2" key="3">
    <citation type="submission" date="2018-08" db="UniProtKB">
        <authorList>
            <consortium name="EnsemblPlants"/>
        </authorList>
    </citation>
    <scope>IDENTIFICATION</scope>
    <source>
        <strain evidence="2">cv. Bd21</strain>
    </source>
</reference>
<accession>A0A2K2DPE1</accession>
<dbReference type="AlphaFoldDB" id="A0A2K2DPE1"/>
<gene>
    <name evidence="1" type="ORF">BRADI_1g44911v3</name>
</gene>
<evidence type="ECO:0000313" key="3">
    <source>
        <dbReference type="Proteomes" id="UP000008810"/>
    </source>
</evidence>
<protein>
    <recommendedName>
        <fullName evidence="4">DUF295 domain-containing protein</fullName>
    </recommendedName>
</protein>
<dbReference type="InParanoid" id="A0A2K2DPE1"/>
<evidence type="ECO:0000313" key="1">
    <source>
        <dbReference type="EMBL" id="PNT76140.1"/>
    </source>
</evidence>
<dbReference type="FunCoup" id="A0A2K2DPE1">
    <property type="interactions" value="492"/>
</dbReference>
<proteinExistence type="predicted"/>
<evidence type="ECO:0008006" key="4">
    <source>
        <dbReference type="Google" id="ProtNLM"/>
    </source>
</evidence>
<organism evidence="1">
    <name type="scientific">Brachypodium distachyon</name>
    <name type="common">Purple false brome</name>
    <name type="synonym">Trachynia distachya</name>
    <dbReference type="NCBI Taxonomy" id="15368"/>
    <lineage>
        <taxon>Eukaryota</taxon>
        <taxon>Viridiplantae</taxon>
        <taxon>Streptophyta</taxon>
        <taxon>Embryophyta</taxon>
        <taxon>Tracheophyta</taxon>
        <taxon>Spermatophyta</taxon>
        <taxon>Magnoliopsida</taxon>
        <taxon>Liliopsida</taxon>
        <taxon>Poales</taxon>
        <taxon>Poaceae</taxon>
        <taxon>BOP clade</taxon>
        <taxon>Pooideae</taxon>
        <taxon>Stipodae</taxon>
        <taxon>Brachypodieae</taxon>
        <taxon>Brachypodium</taxon>
    </lineage>
</organism>
<reference evidence="1 2" key="1">
    <citation type="journal article" date="2010" name="Nature">
        <title>Genome sequencing and analysis of the model grass Brachypodium distachyon.</title>
        <authorList>
            <consortium name="International Brachypodium Initiative"/>
        </authorList>
    </citation>
    <scope>NUCLEOTIDE SEQUENCE [LARGE SCALE GENOMIC DNA]</scope>
    <source>
        <strain evidence="1 2">Bd21</strain>
    </source>
</reference>
<dbReference type="Gramene" id="PNT76140">
    <property type="protein sequence ID" value="PNT76140"/>
    <property type="gene ID" value="BRADI_1g44911v3"/>
</dbReference>
<reference evidence="1" key="2">
    <citation type="submission" date="2017-06" db="EMBL/GenBank/DDBJ databases">
        <title>WGS assembly of Brachypodium distachyon.</title>
        <authorList>
            <consortium name="The International Brachypodium Initiative"/>
            <person name="Lucas S."/>
            <person name="Harmon-Smith M."/>
            <person name="Lail K."/>
            <person name="Tice H."/>
            <person name="Grimwood J."/>
            <person name="Bruce D."/>
            <person name="Barry K."/>
            <person name="Shu S."/>
            <person name="Lindquist E."/>
            <person name="Wang M."/>
            <person name="Pitluck S."/>
            <person name="Vogel J.P."/>
            <person name="Garvin D.F."/>
            <person name="Mockler T.C."/>
            <person name="Schmutz J."/>
            <person name="Rokhsar D."/>
            <person name="Bevan M.W."/>
        </authorList>
    </citation>
    <scope>NUCLEOTIDE SEQUENCE</scope>
    <source>
        <strain evidence="1">Bd21</strain>
    </source>
</reference>
<dbReference type="PANTHER" id="PTHR33165:SF58">
    <property type="entry name" value="OS05G0123400 PROTEIN"/>
    <property type="match status" value="1"/>
</dbReference>
<dbReference type="EMBL" id="CM000880">
    <property type="protein sequence ID" value="PNT76140.1"/>
    <property type="molecule type" value="Genomic_DNA"/>
</dbReference>
<sequence>MRLAKKRVNWYSSARKRCRPPPRIRAPLWSRQDHIYSSLSTTRIEVTSKRCRRHSRLDPLVPPSCGGHEEWRGWPNMTLKLIDDIAGRLLRYDMAEYVRLRAACKEWRRCTADPRECCGQLDNSFRPRRWIMLSNRTNGDGRGFLNLTTGASAGVDLPELSSHHLEATVEGLLLLRDKASHAVHIQVIRVEDRAMAFRWQLIQVCEVNLDGKNLLPVDYIGHHRAVFAGEVACFSLSTTGFSCISGNAVYPGVSGYRFPSIGVRYLMNKTIDPPFEFTMDDERLNVAGRELKTFRQSFPDLNLVPLARPCTLPEYLVCCAGLNGGLKD</sequence>
<dbReference type="OrthoDB" id="583300at2759"/>
<dbReference type="EnsemblPlants" id="PNT76140">
    <property type="protein sequence ID" value="PNT76140"/>
    <property type="gene ID" value="BRADI_1g44911v3"/>
</dbReference>
<name>A0A2K2DPE1_BRADI</name>